<accession>A0AAD4JNI7</accession>
<evidence type="ECO:0000256" key="1">
    <source>
        <dbReference type="ARBA" id="ARBA00023002"/>
    </source>
</evidence>
<dbReference type="AlphaFoldDB" id="A0AAD4JNI7"/>
<feature type="compositionally biased region" description="Low complexity" evidence="4">
    <location>
        <begin position="35"/>
        <end position="52"/>
    </location>
</feature>
<dbReference type="Gene3D" id="3.30.9.10">
    <property type="entry name" value="D-Amino Acid Oxidase, subunit A, domain 2"/>
    <property type="match status" value="1"/>
</dbReference>
<keyword evidence="1" id="KW-0560">Oxidoreductase</keyword>
<dbReference type="Pfam" id="PF01266">
    <property type="entry name" value="DAO"/>
    <property type="match status" value="1"/>
</dbReference>
<keyword evidence="7" id="KW-1185">Reference proteome</keyword>
<gene>
    <name evidence="6" type="ORF">C2S53_018234</name>
</gene>
<evidence type="ECO:0000313" key="7">
    <source>
        <dbReference type="Proteomes" id="UP001190926"/>
    </source>
</evidence>
<proteinExistence type="predicted"/>
<comment type="caution">
    <text evidence="6">The sequence shown here is derived from an EMBL/GenBank/DDBJ whole genome shotgun (WGS) entry which is preliminary data.</text>
</comment>
<evidence type="ECO:0000256" key="4">
    <source>
        <dbReference type="SAM" id="MobiDB-lite"/>
    </source>
</evidence>
<name>A0AAD4JNI7_PERFH</name>
<dbReference type="EMBL" id="SDAM02000019">
    <property type="protein sequence ID" value="KAH6837136.1"/>
    <property type="molecule type" value="Genomic_DNA"/>
</dbReference>
<dbReference type="InterPro" id="IPR036188">
    <property type="entry name" value="FAD/NAD-bd_sf"/>
</dbReference>
<dbReference type="GO" id="GO:0005737">
    <property type="term" value="C:cytoplasm"/>
    <property type="evidence" value="ECO:0007669"/>
    <property type="project" value="TreeGrafter"/>
</dbReference>
<dbReference type="Proteomes" id="UP001190926">
    <property type="component" value="Unassembled WGS sequence"/>
</dbReference>
<dbReference type="SUPFAM" id="SSF51905">
    <property type="entry name" value="FAD/NAD(P)-binding domain"/>
    <property type="match status" value="1"/>
</dbReference>
<evidence type="ECO:0000256" key="3">
    <source>
        <dbReference type="ARBA" id="ARBA00046185"/>
    </source>
</evidence>
<dbReference type="PANTHER" id="PTHR13847:SF287">
    <property type="entry name" value="FAD-DEPENDENT OXIDOREDUCTASE DOMAIN-CONTAINING PROTEIN 1"/>
    <property type="match status" value="1"/>
</dbReference>
<feature type="region of interest" description="Disordered" evidence="4">
    <location>
        <begin position="29"/>
        <end position="72"/>
    </location>
</feature>
<comment type="function">
    <text evidence="3">Required for the assembly of the mitochondrial membrane respiratory chain NADH dehydrogenase (Complex I). Involved in mid-late stages of complex I assembly.</text>
</comment>
<evidence type="ECO:0000313" key="6">
    <source>
        <dbReference type="EMBL" id="KAH6837136.1"/>
    </source>
</evidence>
<evidence type="ECO:0000259" key="5">
    <source>
        <dbReference type="Pfam" id="PF01266"/>
    </source>
</evidence>
<protein>
    <recommendedName>
        <fullName evidence="2">FAD-dependent oxidoreductase domain-containing protein 1</fullName>
    </recommendedName>
</protein>
<reference evidence="6 7" key="1">
    <citation type="journal article" date="2021" name="Nat. Commun.">
        <title>Incipient diploidization of the medicinal plant Perilla within 10,000 years.</title>
        <authorList>
            <person name="Zhang Y."/>
            <person name="Shen Q."/>
            <person name="Leng L."/>
            <person name="Zhang D."/>
            <person name="Chen S."/>
            <person name="Shi Y."/>
            <person name="Ning Z."/>
            <person name="Chen S."/>
        </authorList>
    </citation>
    <scope>NUCLEOTIDE SEQUENCE [LARGE SCALE GENOMIC DNA]</scope>
    <source>
        <strain evidence="7">cv. PC099</strain>
    </source>
</reference>
<dbReference type="PANTHER" id="PTHR13847">
    <property type="entry name" value="SARCOSINE DEHYDROGENASE-RELATED"/>
    <property type="match status" value="1"/>
</dbReference>
<evidence type="ECO:0000256" key="2">
    <source>
        <dbReference type="ARBA" id="ARBA00039785"/>
    </source>
</evidence>
<dbReference type="GO" id="GO:0016491">
    <property type="term" value="F:oxidoreductase activity"/>
    <property type="evidence" value="ECO:0007669"/>
    <property type="project" value="UniProtKB-KW"/>
</dbReference>
<feature type="domain" description="FAD dependent oxidoreductase" evidence="5">
    <location>
        <begin position="81"/>
        <end position="474"/>
    </location>
</feature>
<sequence length="492" mass="52869">MAAFALNVALNPNPNGVVPHRRRAYSAGTIGISAPSKTSKTNLPSSSPSSTNYGQTHATRFRPVPVSGSGRVNESDNPTFDVVIVGAGIIGLTIARQFLLGSNLSVAVVDAAVPCAGATGAGQGYIWRVHKNPGSEKWELATRSHELWEDMAESIRNQGMDPLLELGWKKTGSMLVGRTAEECSVLRKKVEQLVDAGLGAEFLSCDDLLAEEPALKLGKESGAAFMPDDCQLDARRAVVFIEKANRYFAAEGRYAEFFYEPVTGLLRSESSGEVEAVQTSKNTLHSKKAVIIAAGSWSGSLMHDLLKDSEIELDLPVKPRKGHLLVLENFKSFQLNHGLMEMGYVNHESAALSSTTDSGTNYNANSASISMTATMDMSGRLVFGSSRQLVGFDTEIDESIINRIWDRASEFFPVLKEVSLADLNKSREVRVGLRPYLPGGKPVIGAVPGLSKTYIAAGHEGEGLSLALGTAEMILNMVLENPQTVNPAPFSL</sequence>
<dbReference type="Gene3D" id="3.50.50.60">
    <property type="entry name" value="FAD/NAD(P)-binding domain"/>
    <property type="match status" value="1"/>
</dbReference>
<organism evidence="6 7">
    <name type="scientific">Perilla frutescens var. hirtella</name>
    <name type="common">Perilla citriodora</name>
    <name type="synonym">Perilla setoyensis</name>
    <dbReference type="NCBI Taxonomy" id="608512"/>
    <lineage>
        <taxon>Eukaryota</taxon>
        <taxon>Viridiplantae</taxon>
        <taxon>Streptophyta</taxon>
        <taxon>Embryophyta</taxon>
        <taxon>Tracheophyta</taxon>
        <taxon>Spermatophyta</taxon>
        <taxon>Magnoliopsida</taxon>
        <taxon>eudicotyledons</taxon>
        <taxon>Gunneridae</taxon>
        <taxon>Pentapetalae</taxon>
        <taxon>asterids</taxon>
        <taxon>lamiids</taxon>
        <taxon>Lamiales</taxon>
        <taxon>Lamiaceae</taxon>
        <taxon>Nepetoideae</taxon>
        <taxon>Elsholtzieae</taxon>
        <taxon>Perilla</taxon>
    </lineage>
</organism>
<dbReference type="InterPro" id="IPR006076">
    <property type="entry name" value="FAD-dep_OxRdtase"/>
</dbReference>
<dbReference type="SUPFAM" id="SSF54373">
    <property type="entry name" value="FAD-linked reductases, C-terminal domain"/>
    <property type="match status" value="1"/>
</dbReference>